<keyword evidence="3" id="KW-1133">Transmembrane helix</keyword>
<dbReference type="Pfam" id="PF13490">
    <property type="entry name" value="zf-HC2"/>
    <property type="match status" value="1"/>
</dbReference>
<keyword evidence="6" id="KW-1185">Reference proteome</keyword>
<evidence type="ECO:0000256" key="2">
    <source>
        <dbReference type="ARBA" id="ARBA00024438"/>
    </source>
</evidence>
<protein>
    <recommendedName>
        <fullName evidence="2">Anti-sigma-W factor RsiW</fullName>
    </recommendedName>
</protein>
<dbReference type="OrthoDB" id="1805316at2"/>
<evidence type="ECO:0000256" key="3">
    <source>
        <dbReference type="SAM" id="Phobius"/>
    </source>
</evidence>
<evidence type="ECO:0000313" key="6">
    <source>
        <dbReference type="Proteomes" id="UP000002377"/>
    </source>
</evidence>
<evidence type="ECO:0000259" key="4">
    <source>
        <dbReference type="Pfam" id="PF13490"/>
    </source>
</evidence>
<proteinExistence type="inferred from homology"/>
<dbReference type="HOGENOM" id="CLU_2371813_0_0_9"/>
<feature type="domain" description="Putative zinc-finger" evidence="4">
    <location>
        <begin position="3"/>
        <end position="37"/>
    </location>
</feature>
<dbReference type="InterPro" id="IPR041916">
    <property type="entry name" value="Anti_sigma_zinc_sf"/>
</dbReference>
<dbReference type="AlphaFoldDB" id="D5X992"/>
<evidence type="ECO:0000313" key="5">
    <source>
        <dbReference type="EMBL" id="ADG82996.1"/>
    </source>
</evidence>
<reference evidence="5 6" key="1">
    <citation type="submission" date="2010-05" db="EMBL/GenBank/DDBJ databases">
        <title>Complete sequence of Thermincola sp. JR.</title>
        <authorList>
            <consortium name="US DOE Joint Genome Institute"/>
            <person name="Lucas S."/>
            <person name="Copeland A."/>
            <person name="Lapidus A."/>
            <person name="Cheng J.-F."/>
            <person name="Bruce D."/>
            <person name="Goodwin L."/>
            <person name="Pitluck S."/>
            <person name="Chertkov O."/>
            <person name="Detter J.C."/>
            <person name="Han C."/>
            <person name="Tapia R."/>
            <person name="Land M."/>
            <person name="Hauser L."/>
            <person name="Kyrpides N."/>
            <person name="Mikhailova N."/>
            <person name="Hazen T.C."/>
            <person name="Woyke T."/>
        </authorList>
    </citation>
    <scope>NUCLEOTIDE SEQUENCE [LARGE SCALE GENOMIC DNA]</scope>
    <source>
        <strain evidence="5 6">JR</strain>
    </source>
</reference>
<dbReference type="Proteomes" id="UP000002377">
    <property type="component" value="Chromosome"/>
</dbReference>
<gene>
    <name evidence="5" type="ordered locus">TherJR_2151</name>
</gene>
<keyword evidence="3" id="KW-0472">Membrane</keyword>
<feature type="transmembrane region" description="Helical" evidence="3">
    <location>
        <begin position="70"/>
        <end position="90"/>
    </location>
</feature>
<dbReference type="KEGG" id="tjr:TherJR_2151"/>
<dbReference type="RefSeq" id="WP_013120997.1">
    <property type="nucleotide sequence ID" value="NC_014152.1"/>
</dbReference>
<dbReference type="eggNOG" id="COG5662">
    <property type="taxonomic scope" value="Bacteria"/>
</dbReference>
<evidence type="ECO:0000256" key="1">
    <source>
        <dbReference type="ARBA" id="ARBA00024353"/>
    </source>
</evidence>
<dbReference type="Gene3D" id="1.10.10.1320">
    <property type="entry name" value="Anti-sigma factor, zinc-finger domain"/>
    <property type="match status" value="1"/>
</dbReference>
<organism evidence="5 6">
    <name type="scientific">Thermincola potens (strain JR)</name>
    <dbReference type="NCBI Taxonomy" id="635013"/>
    <lineage>
        <taxon>Bacteria</taxon>
        <taxon>Bacillati</taxon>
        <taxon>Bacillota</taxon>
        <taxon>Clostridia</taxon>
        <taxon>Eubacteriales</taxon>
        <taxon>Thermincolaceae</taxon>
        <taxon>Thermincola</taxon>
    </lineage>
</organism>
<sequence length="95" mass="11069">MNCKECRYLLFDYVDNKLAPDTKEIIDEHLQVCPECAARLEALQVRQEELEQASGMFFYLFKPSGGFKRLFIIASLLTALLFAILTYLHFKNLIF</sequence>
<dbReference type="STRING" id="635013.TherJR_2151"/>
<comment type="similarity">
    <text evidence="1">Belongs to the zinc-associated anti-sigma factor (ZAS) superfamily. Anti-sigma-W factor family.</text>
</comment>
<dbReference type="EMBL" id="CP002028">
    <property type="protein sequence ID" value="ADG82996.1"/>
    <property type="molecule type" value="Genomic_DNA"/>
</dbReference>
<keyword evidence="3 5" id="KW-0812">Transmembrane</keyword>
<dbReference type="InterPro" id="IPR027383">
    <property type="entry name" value="Znf_put"/>
</dbReference>
<accession>D5X992</accession>
<name>D5X992_THEPJ</name>